<keyword evidence="4 7" id="KW-1133">Transmembrane helix</keyword>
<feature type="transmembrane region" description="Helical" evidence="7">
    <location>
        <begin position="33"/>
        <end position="55"/>
    </location>
</feature>
<evidence type="ECO:0000313" key="8">
    <source>
        <dbReference type="EMBL" id="CAG8491599.1"/>
    </source>
</evidence>
<dbReference type="GO" id="GO:0015020">
    <property type="term" value="F:glucuronosyltransferase activity"/>
    <property type="evidence" value="ECO:0007669"/>
    <property type="project" value="TreeGrafter"/>
</dbReference>
<dbReference type="PANTHER" id="PTHR12270">
    <property type="entry name" value="GLYCOSYLTRANSFERASE-RELATED"/>
    <property type="match status" value="1"/>
</dbReference>
<dbReference type="OrthoDB" id="3056235at2759"/>
<evidence type="ECO:0000256" key="6">
    <source>
        <dbReference type="ARBA" id="ARBA00023180"/>
    </source>
</evidence>
<evidence type="ECO:0000256" key="3">
    <source>
        <dbReference type="ARBA" id="ARBA00022968"/>
    </source>
</evidence>
<dbReference type="AlphaFoldDB" id="A0A9N8ZGR0"/>
<comment type="subcellular location">
    <subcellularLocation>
        <location evidence="1">Membrane</location>
        <topology evidence="1">Single-pass type II membrane protein</topology>
    </subcellularLocation>
</comment>
<evidence type="ECO:0000256" key="4">
    <source>
        <dbReference type="ARBA" id="ARBA00022989"/>
    </source>
</evidence>
<gene>
    <name evidence="8" type="ORF">POCULU_LOCUS2104</name>
</gene>
<dbReference type="PANTHER" id="PTHR12270:SF25">
    <property type="entry name" value="GLYCOSYLTRANSFERASE-LIKE PROTEIN LARGE"/>
    <property type="match status" value="1"/>
</dbReference>
<evidence type="ECO:0000313" key="9">
    <source>
        <dbReference type="Proteomes" id="UP000789572"/>
    </source>
</evidence>
<organism evidence="8 9">
    <name type="scientific">Paraglomus occultum</name>
    <dbReference type="NCBI Taxonomy" id="144539"/>
    <lineage>
        <taxon>Eukaryota</taxon>
        <taxon>Fungi</taxon>
        <taxon>Fungi incertae sedis</taxon>
        <taxon>Mucoromycota</taxon>
        <taxon>Glomeromycotina</taxon>
        <taxon>Glomeromycetes</taxon>
        <taxon>Paraglomerales</taxon>
        <taxon>Paraglomeraceae</taxon>
        <taxon>Paraglomus</taxon>
    </lineage>
</organism>
<keyword evidence="6" id="KW-0325">Glycoprotein</keyword>
<dbReference type="EMBL" id="CAJVPJ010000182">
    <property type="protein sequence ID" value="CAG8491599.1"/>
    <property type="molecule type" value="Genomic_DNA"/>
</dbReference>
<dbReference type="GO" id="GO:0042285">
    <property type="term" value="F:xylosyltransferase activity"/>
    <property type="evidence" value="ECO:0007669"/>
    <property type="project" value="TreeGrafter"/>
</dbReference>
<proteinExistence type="predicted"/>
<evidence type="ECO:0000256" key="1">
    <source>
        <dbReference type="ARBA" id="ARBA00004606"/>
    </source>
</evidence>
<keyword evidence="5 7" id="KW-0472">Membrane</keyword>
<evidence type="ECO:0000256" key="5">
    <source>
        <dbReference type="ARBA" id="ARBA00023136"/>
    </source>
</evidence>
<comment type="caution">
    <text evidence="8">The sequence shown here is derived from an EMBL/GenBank/DDBJ whole genome shotgun (WGS) entry which is preliminary data.</text>
</comment>
<dbReference type="Proteomes" id="UP000789572">
    <property type="component" value="Unassembled WGS sequence"/>
</dbReference>
<accession>A0A9N8ZGR0</accession>
<evidence type="ECO:0000256" key="7">
    <source>
        <dbReference type="SAM" id="Phobius"/>
    </source>
</evidence>
<protein>
    <submittedName>
        <fullName evidence="8">9635_t:CDS:1</fullName>
    </submittedName>
</protein>
<name>A0A9N8ZGR0_9GLOM</name>
<keyword evidence="3" id="KW-0735">Signal-anchor</keyword>
<sequence length="439" mass="51051">MTLRISEKGSPISLSQTSSLRSILRPLWRQRIVALKAIALLYIAVSLVMFTARILGCLGPPPLDESNFDGRRTWDTNGTSPLNELDNYSRFYKMHSKMSNVFINNVKQYHKRASYEPNKDDITVTAFVTENRFDDLRRLAELWQGPIAATFHISSASLDENDPIVQHAFDNLNYYLNQHPIIAKYADIHVVASILSYEQPEMLARPTNFHLNVARFFARTDFIFYLDHDTWPTVRTREEIRRHRKLLLNDDVISVPTFAYKPAATNLRMPRTREDVISLVRSGDLGLQDDGWELNRGPTCYASWQKGKVYKIEDFEVHYRPNFVSKRNGTIPWCTERFDDNKAACLYQAYITGSDIWVLPETFLIRRNFNPKSHLLKPSESKWAKAINSRLYTKFYREACVHYARQFIFEGKWDSPRAVHLKQECNRVLTNWGKGLVDA</sequence>
<keyword evidence="9" id="KW-1185">Reference proteome</keyword>
<reference evidence="8" key="1">
    <citation type="submission" date="2021-06" db="EMBL/GenBank/DDBJ databases">
        <authorList>
            <person name="Kallberg Y."/>
            <person name="Tangrot J."/>
            <person name="Rosling A."/>
        </authorList>
    </citation>
    <scope>NUCLEOTIDE SEQUENCE</scope>
    <source>
        <strain evidence="8">IA702</strain>
    </source>
</reference>
<dbReference type="GO" id="GO:0016020">
    <property type="term" value="C:membrane"/>
    <property type="evidence" value="ECO:0007669"/>
    <property type="project" value="UniProtKB-SubCell"/>
</dbReference>
<dbReference type="CDD" id="cd00761">
    <property type="entry name" value="Glyco_tranf_GTA_type"/>
    <property type="match status" value="1"/>
</dbReference>
<dbReference type="InterPro" id="IPR051292">
    <property type="entry name" value="Xyl/GlcA_transferase"/>
</dbReference>
<dbReference type="Pfam" id="PF13896">
    <property type="entry name" value="Glyco_transf_49"/>
    <property type="match status" value="1"/>
</dbReference>
<evidence type="ECO:0000256" key="2">
    <source>
        <dbReference type="ARBA" id="ARBA00022692"/>
    </source>
</evidence>
<keyword evidence="2 7" id="KW-0812">Transmembrane</keyword>
<dbReference type="GO" id="GO:0035269">
    <property type="term" value="P:protein O-linked glycosylation via mannose"/>
    <property type="evidence" value="ECO:0007669"/>
    <property type="project" value="TreeGrafter"/>
</dbReference>